<dbReference type="InterPro" id="IPR036640">
    <property type="entry name" value="ABC1_TM_sf"/>
</dbReference>
<gene>
    <name evidence="10" type="ORF">H7965_19470</name>
</gene>
<dbReference type="Pfam" id="PF00005">
    <property type="entry name" value="ABC_tran"/>
    <property type="match status" value="1"/>
</dbReference>
<name>A0A9X0R360_9PROT</name>
<organism evidence="10 11">
    <name type="scientific">Siccirubricoccus deserti</name>
    <dbReference type="NCBI Taxonomy" id="2013562"/>
    <lineage>
        <taxon>Bacteria</taxon>
        <taxon>Pseudomonadati</taxon>
        <taxon>Pseudomonadota</taxon>
        <taxon>Alphaproteobacteria</taxon>
        <taxon>Acetobacterales</taxon>
        <taxon>Roseomonadaceae</taxon>
        <taxon>Siccirubricoccus</taxon>
    </lineage>
</organism>
<feature type="transmembrane region" description="Helical" evidence="7">
    <location>
        <begin position="251"/>
        <end position="272"/>
    </location>
</feature>
<evidence type="ECO:0000259" key="8">
    <source>
        <dbReference type="PROSITE" id="PS50893"/>
    </source>
</evidence>
<dbReference type="PANTHER" id="PTHR24221:SF654">
    <property type="entry name" value="ATP-BINDING CASSETTE SUB-FAMILY B MEMBER 6"/>
    <property type="match status" value="1"/>
</dbReference>
<feature type="transmembrane region" description="Helical" evidence="7">
    <location>
        <begin position="162"/>
        <end position="183"/>
    </location>
</feature>
<dbReference type="InterPro" id="IPR027417">
    <property type="entry name" value="P-loop_NTPase"/>
</dbReference>
<dbReference type="PANTHER" id="PTHR24221">
    <property type="entry name" value="ATP-BINDING CASSETTE SUB-FAMILY B"/>
    <property type="match status" value="1"/>
</dbReference>
<feature type="domain" description="ABC transmembrane type-1" evidence="9">
    <location>
        <begin position="127"/>
        <end position="307"/>
    </location>
</feature>
<dbReference type="Proteomes" id="UP000600101">
    <property type="component" value="Unassembled WGS sequence"/>
</dbReference>
<feature type="transmembrane region" description="Helical" evidence="7">
    <location>
        <begin position="67"/>
        <end position="87"/>
    </location>
</feature>
<dbReference type="SMART" id="SM00382">
    <property type="entry name" value="AAA"/>
    <property type="match status" value="1"/>
</dbReference>
<dbReference type="AlphaFoldDB" id="A0A9X0R360"/>
<evidence type="ECO:0000256" key="3">
    <source>
        <dbReference type="ARBA" id="ARBA00022741"/>
    </source>
</evidence>
<feature type="transmembrane region" description="Helical" evidence="7">
    <location>
        <begin position="136"/>
        <end position="156"/>
    </location>
</feature>
<keyword evidence="2 7" id="KW-0812">Transmembrane</keyword>
<proteinExistence type="predicted"/>
<dbReference type="PROSITE" id="PS50893">
    <property type="entry name" value="ABC_TRANSPORTER_2"/>
    <property type="match status" value="1"/>
</dbReference>
<keyword evidence="3" id="KW-0547">Nucleotide-binding</keyword>
<dbReference type="InterPro" id="IPR003593">
    <property type="entry name" value="AAA+_ATPase"/>
</dbReference>
<evidence type="ECO:0000256" key="5">
    <source>
        <dbReference type="ARBA" id="ARBA00022989"/>
    </source>
</evidence>
<dbReference type="GO" id="GO:0034040">
    <property type="term" value="F:ATPase-coupled lipid transmembrane transporter activity"/>
    <property type="evidence" value="ECO:0007669"/>
    <property type="project" value="TreeGrafter"/>
</dbReference>
<dbReference type="SUPFAM" id="SSF90123">
    <property type="entry name" value="ABC transporter transmembrane region"/>
    <property type="match status" value="1"/>
</dbReference>
<feature type="domain" description="ABC transporter" evidence="8">
    <location>
        <begin position="338"/>
        <end position="572"/>
    </location>
</feature>
<sequence length="577" mass="60786">MSGTAAPSQSPEVLLRRAIEDILRAASGWLILVSGLGVLGMLLAFAIVMNKMSLITRVPQTLSLGTLETACVFWLIALAVGAALKALQAHALGTMARYTAQRLAVPAVLSTAQRAGRPETLSAEVLNDIETLRASLAGPAAKVVVSLIVTPVLLVLISLMHIAFGIVALVFCILASILSILLARASERAATLNGAAEARAYGLTADAMRSGEAVLAMGMLPSLAQEWIKVSTAGGGEAWTAERRAERLRTALEILMSAFRGATMVTMAVLAINGASVHALLGGALMLVGLLVNPFVGIGAYIRTIADSRAAWQRLRALVQEGGSPAEGLPFPCPEGRLVVEHMSFAFRGPHPPLLRNVELVVEPGEIIAIVGASGSGKSTLLRLLMGVMRPSIGGIYLDGHAMHQWDRRELARHVGYLPQDPLLSRGTVAEVIARLEAPQMTLVLDAAKRATAHEAIIALSNGYATPLLQGHQLSMGQRQRIALARALYGRPKLLILDELAGSLDAEGEASAATLLAVLREEGTAVIFTTHRPSLLAAADRVLALRNGTLVPAGEDQSRMVGRVRRVASPRRTGAAA</sequence>
<keyword evidence="6 7" id="KW-0472">Membrane</keyword>
<dbReference type="Gene3D" id="1.20.1560.10">
    <property type="entry name" value="ABC transporter type 1, transmembrane domain"/>
    <property type="match status" value="1"/>
</dbReference>
<evidence type="ECO:0000313" key="10">
    <source>
        <dbReference type="EMBL" id="MBC4017492.1"/>
    </source>
</evidence>
<keyword evidence="4 10" id="KW-0067">ATP-binding</keyword>
<dbReference type="GO" id="GO:0005524">
    <property type="term" value="F:ATP binding"/>
    <property type="evidence" value="ECO:0007669"/>
    <property type="project" value="UniProtKB-KW"/>
</dbReference>
<evidence type="ECO:0000256" key="6">
    <source>
        <dbReference type="ARBA" id="ARBA00023136"/>
    </source>
</evidence>
<evidence type="ECO:0000259" key="9">
    <source>
        <dbReference type="PROSITE" id="PS50929"/>
    </source>
</evidence>
<dbReference type="EMBL" id="JACOMF010000029">
    <property type="protein sequence ID" value="MBC4017492.1"/>
    <property type="molecule type" value="Genomic_DNA"/>
</dbReference>
<evidence type="ECO:0000256" key="2">
    <source>
        <dbReference type="ARBA" id="ARBA00022692"/>
    </source>
</evidence>
<dbReference type="RefSeq" id="WP_186772251.1">
    <property type="nucleotide sequence ID" value="NZ_JACOMF010000029.1"/>
</dbReference>
<dbReference type="InterPro" id="IPR011527">
    <property type="entry name" value="ABC1_TM_dom"/>
</dbReference>
<dbReference type="Gene3D" id="3.40.50.300">
    <property type="entry name" value="P-loop containing nucleotide triphosphate hydrolases"/>
    <property type="match status" value="1"/>
</dbReference>
<dbReference type="GO" id="GO:0140359">
    <property type="term" value="F:ABC-type transporter activity"/>
    <property type="evidence" value="ECO:0007669"/>
    <property type="project" value="InterPro"/>
</dbReference>
<feature type="transmembrane region" description="Helical" evidence="7">
    <location>
        <begin position="26"/>
        <end position="47"/>
    </location>
</feature>
<accession>A0A9X0R360</accession>
<evidence type="ECO:0000313" key="11">
    <source>
        <dbReference type="Proteomes" id="UP000600101"/>
    </source>
</evidence>
<reference evidence="10" key="1">
    <citation type="submission" date="2020-08" db="EMBL/GenBank/DDBJ databases">
        <authorList>
            <person name="Hu Y."/>
            <person name="Nguyen S.V."/>
            <person name="Li F."/>
            <person name="Fanning S."/>
        </authorList>
    </citation>
    <scope>NUCLEOTIDE SEQUENCE</scope>
    <source>
        <strain evidence="10">SYSU D8009</strain>
    </source>
</reference>
<dbReference type="InterPro" id="IPR003439">
    <property type="entry name" value="ABC_transporter-like_ATP-bd"/>
</dbReference>
<dbReference type="GO" id="GO:0016887">
    <property type="term" value="F:ATP hydrolysis activity"/>
    <property type="evidence" value="ECO:0007669"/>
    <property type="project" value="InterPro"/>
</dbReference>
<evidence type="ECO:0000256" key="1">
    <source>
        <dbReference type="ARBA" id="ARBA00004651"/>
    </source>
</evidence>
<keyword evidence="5 7" id="KW-1133">Transmembrane helix</keyword>
<feature type="transmembrane region" description="Helical" evidence="7">
    <location>
        <begin position="278"/>
        <end position="302"/>
    </location>
</feature>
<evidence type="ECO:0000256" key="7">
    <source>
        <dbReference type="SAM" id="Phobius"/>
    </source>
</evidence>
<dbReference type="GO" id="GO:0005886">
    <property type="term" value="C:plasma membrane"/>
    <property type="evidence" value="ECO:0007669"/>
    <property type="project" value="UniProtKB-SubCell"/>
</dbReference>
<dbReference type="SUPFAM" id="SSF52540">
    <property type="entry name" value="P-loop containing nucleoside triphosphate hydrolases"/>
    <property type="match status" value="1"/>
</dbReference>
<dbReference type="PROSITE" id="PS50929">
    <property type="entry name" value="ABC_TM1F"/>
    <property type="match status" value="1"/>
</dbReference>
<dbReference type="InterPro" id="IPR039421">
    <property type="entry name" value="Type_1_exporter"/>
</dbReference>
<keyword evidence="11" id="KW-1185">Reference proteome</keyword>
<protein>
    <submittedName>
        <fullName evidence="10">ATP-binding cassette domain-containing protein</fullName>
    </submittedName>
</protein>
<comment type="caution">
    <text evidence="10">The sequence shown here is derived from an EMBL/GenBank/DDBJ whole genome shotgun (WGS) entry which is preliminary data.</text>
</comment>
<comment type="subcellular location">
    <subcellularLocation>
        <location evidence="1">Cell membrane</location>
        <topology evidence="1">Multi-pass membrane protein</topology>
    </subcellularLocation>
</comment>
<evidence type="ECO:0000256" key="4">
    <source>
        <dbReference type="ARBA" id="ARBA00022840"/>
    </source>
</evidence>